<dbReference type="RefSeq" id="WP_136906454.1">
    <property type="nucleotide sequence ID" value="NZ_SUMD01000001.1"/>
</dbReference>
<accession>A0ABY2RRW7</accession>
<keyword evidence="2" id="KW-0233">DNA recombination</keyword>
<evidence type="ECO:0000256" key="2">
    <source>
        <dbReference type="ARBA" id="ARBA00023172"/>
    </source>
</evidence>
<feature type="domain" description="Resolvase/invertase-type recombinase catalytic" evidence="3">
    <location>
        <begin position="1"/>
        <end position="138"/>
    </location>
</feature>
<dbReference type="SUPFAM" id="SSF53041">
    <property type="entry name" value="Resolvase-like"/>
    <property type="match status" value="1"/>
</dbReference>
<evidence type="ECO:0000256" key="1">
    <source>
        <dbReference type="ARBA" id="ARBA00023125"/>
    </source>
</evidence>
<dbReference type="Proteomes" id="UP000305109">
    <property type="component" value="Unassembled WGS sequence"/>
</dbReference>
<dbReference type="InterPro" id="IPR006119">
    <property type="entry name" value="Resolv_N"/>
</dbReference>
<comment type="caution">
    <text evidence="4">The sequence shown here is derived from an EMBL/GenBank/DDBJ whole genome shotgun (WGS) entry which is preliminary data.</text>
</comment>
<gene>
    <name evidence="4" type="ORF">FCG67_01355</name>
</gene>
<protein>
    <submittedName>
        <fullName evidence="4">Recombinase family protein</fullName>
    </submittedName>
</protein>
<dbReference type="PANTHER" id="PTHR30461:SF2">
    <property type="entry name" value="SERINE RECOMBINASE PINE-RELATED"/>
    <property type="match status" value="1"/>
</dbReference>
<organism evidence="4 5">
    <name type="scientific">Rhodococcus oryzae</name>
    <dbReference type="NCBI Taxonomy" id="2571143"/>
    <lineage>
        <taxon>Bacteria</taxon>
        <taxon>Bacillati</taxon>
        <taxon>Actinomycetota</taxon>
        <taxon>Actinomycetes</taxon>
        <taxon>Mycobacteriales</taxon>
        <taxon>Nocardiaceae</taxon>
        <taxon>Rhodococcus</taxon>
    </lineage>
</organism>
<dbReference type="InterPro" id="IPR050639">
    <property type="entry name" value="SSR_resolvase"/>
</dbReference>
<keyword evidence="5" id="KW-1185">Reference proteome</keyword>
<dbReference type="Pfam" id="PF00239">
    <property type="entry name" value="Resolvase"/>
    <property type="match status" value="1"/>
</dbReference>
<dbReference type="PANTHER" id="PTHR30461">
    <property type="entry name" value="DNA-INVERTASE FROM LAMBDOID PROPHAGE"/>
    <property type="match status" value="1"/>
</dbReference>
<evidence type="ECO:0000313" key="4">
    <source>
        <dbReference type="EMBL" id="TJZ81318.1"/>
    </source>
</evidence>
<dbReference type="CDD" id="cd03768">
    <property type="entry name" value="SR_ResInv"/>
    <property type="match status" value="1"/>
</dbReference>
<reference evidence="4 5" key="1">
    <citation type="submission" date="2019-04" db="EMBL/GenBank/DDBJ databases">
        <title>Rhodococcus oryzae sp. nov., a novel actinomycete isolated from rhizosphere soil of rice (Oryza sativa L.).</title>
        <authorList>
            <person name="Li C."/>
        </authorList>
    </citation>
    <scope>NUCLEOTIDE SEQUENCE [LARGE SCALE GENOMIC DNA]</scope>
    <source>
        <strain evidence="4 5">NEAU-CX67</strain>
    </source>
</reference>
<dbReference type="EMBL" id="SUMD01000001">
    <property type="protein sequence ID" value="TJZ81318.1"/>
    <property type="molecule type" value="Genomic_DNA"/>
</dbReference>
<name>A0ABY2RRW7_9NOCA</name>
<keyword evidence="1" id="KW-0238">DNA-binding</keyword>
<dbReference type="PROSITE" id="PS51736">
    <property type="entry name" value="RECOMBINASES_3"/>
    <property type="match status" value="1"/>
</dbReference>
<dbReference type="Gene3D" id="3.40.50.1390">
    <property type="entry name" value="Resolvase, N-terminal catalytic domain"/>
    <property type="match status" value="1"/>
</dbReference>
<evidence type="ECO:0000313" key="5">
    <source>
        <dbReference type="Proteomes" id="UP000305109"/>
    </source>
</evidence>
<sequence length="194" mass="21443">MFTGYARCAAEGDDEREQRAALVELGVPADRIFVDHGLTGTDREREGLPAALAGLSVGDTLVVTKLERLAWSVADLSHTVAELEDRGVKLSFDGQTYDVGDPVGRKVFDMLRTTFAEFDSGLIRLRTSGGVAKAKEQGKYRGRVLKLSPEQQSKLFDDHQSGKFKIAELQRMYDLSVKGIYNYVDREKAARAAK</sequence>
<dbReference type="InterPro" id="IPR036162">
    <property type="entry name" value="Resolvase-like_N_sf"/>
</dbReference>
<dbReference type="SMART" id="SM00857">
    <property type="entry name" value="Resolvase"/>
    <property type="match status" value="1"/>
</dbReference>
<proteinExistence type="predicted"/>
<evidence type="ECO:0000259" key="3">
    <source>
        <dbReference type="PROSITE" id="PS51736"/>
    </source>
</evidence>